<keyword evidence="1" id="KW-0472">Membrane</keyword>
<dbReference type="AlphaFoldDB" id="A0A3G2E8H0"/>
<evidence type="ECO:0000313" key="2">
    <source>
        <dbReference type="EMBL" id="AYM76367.1"/>
    </source>
</evidence>
<feature type="transmembrane region" description="Helical" evidence="1">
    <location>
        <begin position="34"/>
        <end position="53"/>
    </location>
</feature>
<sequence length="74" mass="7868">MLVRSRALGYSLIIDNGHATENTMHTTLHLKNSLKAVALLACVLLATVIVIHGQQVPQTPLLLSQASMLLPAVG</sequence>
<dbReference type="EMBL" id="CP033019">
    <property type="protein sequence ID" value="AYM76367.1"/>
    <property type="molecule type" value="Genomic_DNA"/>
</dbReference>
<organism evidence="2 3">
    <name type="scientific">Janthinobacterium agaricidamnosum</name>
    <dbReference type="NCBI Taxonomy" id="55508"/>
    <lineage>
        <taxon>Bacteria</taxon>
        <taxon>Pseudomonadati</taxon>
        <taxon>Pseudomonadota</taxon>
        <taxon>Betaproteobacteria</taxon>
        <taxon>Burkholderiales</taxon>
        <taxon>Oxalobacteraceae</taxon>
        <taxon>Janthinobacterium</taxon>
    </lineage>
</organism>
<evidence type="ECO:0000256" key="1">
    <source>
        <dbReference type="SAM" id="Phobius"/>
    </source>
</evidence>
<evidence type="ECO:0000313" key="3">
    <source>
        <dbReference type="Proteomes" id="UP000279594"/>
    </source>
</evidence>
<gene>
    <name evidence="2" type="ORF">D9M09_11630</name>
</gene>
<keyword evidence="3" id="KW-1185">Reference proteome</keyword>
<protein>
    <submittedName>
        <fullName evidence="2">Uncharacterized protein</fullName>
    </submittedName>
</protein>
<dbReference type="Proteomes" id="UP000279594">
    <property type="component" value="Chromosome"/>
</dbReference>
<accession>A0A3G2E8H0</accession>
<proteinExistence type="predicted"/>
<reference evidence="2 3" key="1">
    <citation type="submission" date="2018-10" db="EMBL/GenBank/DDBJ databases">
        <title>Effects of UV and annual dynamics of microbial communities in freshwater RAS systems.</title>
        <authorList>
            <person name="Bekkelund A.K."/>
            <person name="Hansen B.R."/>
            <person name="Stokken H."/>
            <person name="Eriksen B.F."/>
            <person name="Kashulin N.A."/>
        </authorList>
    </citation>
    <scope>NUCLEOTIDE SEQUENCE [LARGE SCALE GENOMIC DNA]</scope>
    <source>
        <strain evidence="2 3">BHSEK</strain>
    </source>
</reference>
<keyword evidence="1" id="KW-1133">Transmembrane helix</keyword>
<name>A0A3G2E8H0_9BURK</name>
<keyword evidence="1" id="KW-0812">Transmembrane</keyword>